<organism evidence="15 16">
    <name type="scientific">Triparma columacea</name>
    <dbReference type="NCBI Taxonomy" id="722753"/>
    <lineage>
        <taxon>Eukaryota</taxon>
        <taxon>Sar</taxon>
        <taxon>Stramenopiles</taxon>
        <taxon>Ochrophyta</taxon>
        <taxon>Bolidophyceae</taxon>
        <taxon>Parmales</taxon>
        <taxon>Triparmaceae</taxon>
        <taxon>Triparma</taxon>
    </lineage>
</organism>
<keyword evidence="8 11" id="KW-0472">Membrane</keyword>
<evidence type="ECO:0000259" key="14">
    <source>
        <dbReference type="Pfam" id="PF25011"/>
    </source>
</evidence>
<keyword evidence="7 11" id="KW-1133">Transmembrane helix</keyword>
<reference evidence="16" key="1">
    <citation type="journal article" date="2023" name="Commun. Biol.">
        <title>Genome analysis of Parmales, the sister group of diatoms, reveals the evolutionary specialization of diatoms from phago-mixotrophs to photoautotrophs.</title>
        <authorList>
            <person name="Ban H."/>
            <person name="Sato S."/>
            <person name="Yoshikawa S."/>
            <person name="Yamada K."/>
            <person name="Nakamura Y."/>
            <person name="Ichinomiya M."/>
            <person name="Sato N."/>
            <person name="Blanc-Mathieu R."/>
            <person name="Endo H."/>
            <person name="Kuwata A."/>
            <person name="Ogata H."/>
        </authorList>
    </citation>
    <scope>NUCLEOTIDE SEQUENCE [LARGE SCALE GENOMIC DNA]</scope>
</reference>
<keyword evidence="3 11" id="KW-0812">Transmembrane</keyword>
<evidence type="ECO:0000256" key="11">
    <source>
        <dbReference type="SAM" id="Phobius"/>
    </source>
</evidence>
<keyword evidence="4 12" id="KW-0732">Signal</keyword>
<dbReference type="EMBL" id="BRYA01000407">
    <property type="protein sequence ID" value="GMI48565.1"/>
    <property type="molecule type" value="Genomic_DNA"/>
</dbReference>
<dbReference type="OrthoDB" id="10045365at2759"/>
<evidence type="ECO:0008006" key="17">
    <source>
        <dbReference type="Google" id="ProtNLM"/>
    </source>
</evidence>
<name>A0A9W7LEY8_9STRA</name>
<dbReference type="PANTHER" id="PTHR22702">
    <property type="entry name" value="PROTEASE-ASSOCIATED DOMAIN-CONTAINING PROTEIN"/>
    <property type="match status" value="1"/>
</dbReference>
<dbReference type="GO" id="GO:0016020">
    <property type="term" value="C:membrane"/>
    <property type="evidence" value="ECO:0007669"/>
    <property type="project" value="UniProtKB-SubCell"/>
</dbReference>
<keyword evidence="6" id="KW-0106">Calcium</keyword>
<dbReference type="SUPFAM" id="SSF52025">
    <property type="entry name" value="PA domain"/>
    <property type="match status" value="1"/>
</dbReference>
<evidence type="ECO:0000256" key="1">
    <source>
        <dbReference type="ARBA" id="ARBA00004479"/>
    </source>
</evidence>
<dbReference type="GO" id="GO:0012505">
    <property type="term" value="C:endomembrane system"/>
    <property type="evidence" value="ECO:0007669"/>
    <property type="project" value="UniProtKB-SubCell"/>
</dbReference>
<evidence type="ECO:0000256" key="6">
    <source>
        <dbReference type="ARBA" id="ARBA00022837"/>
    </source>
</evidence>
<comment type="subcellular location">
    <subcellularLocation>
        <location evidence="10">Endomembrane system</location>
        <topology evidence="10">Single-pass membrane protein</topology>
    </subcellularLocation>
    <subcellularLocation>
        <location evidence="1">Membrane</location>
        <topology evidence="1">Single-pass type I membrane protein</topology>
    </subcellularLocation>
</comment>
<feature type="domain" description="PA" evidence="13">
    <location>
        <begin position="90"/>
        <end position="184"/>
    </location>
</feature>
<evidence type="ECO:0000256" key="10">
    <source>
        <dbReference type="ARBA" id="ARBA00037847"/>
    </source>
</evidence>
<evidence type="ECO:0000256" key="3">
    <source>
        <dbReference type="ARBA" id="ARBA00022692"/>
    </source>
</evidence>
<evidence type="ECO:0000256" key="2">
    <source>
        <dbReference type="ARBA" id="ARBA00022536"/>
    </source>
</evidence>
<keyword evidence="5" id="KW-0677">Repeat</keyword>
<feature type="transmembrane region" description="Helical" evidence="11">
    <location>
        <begin position="464"/>
        <end position="483"/>
    </location>
</feature>
<feature type="domain" description="Vacuolar sorting receptor thioredoxin-like" evidence="14">
    <location>
        <begin position="210"/>
        <end position="411"/>
    </location>
</feature>
<gene>
    <name evidence="15" type="ORF">TrCOL_g526</name>
</gene>
<dbReference type="InterPro" id="IPR046450">
    <property type="entry name" value="PA_dom_sf"/>
</dbReference>
<evidence type="ECO:0000259" key="13">
    <source>
        <dbReference type="Pfam" id="PF02225"/>
    </source>
</evidence>
<dbReference type="Proteomes" id="UP001165065">
    <property type="component" value="Unassembled WGS sequence"/>
</dbReference>
<keyword evidence="2" id="KW-0245">EGF-like domain</keyword>
<comment type="caution">
    <text evidence="15">The sequence shown here is derived from an EMBL/GenBank/DDBJ whole genome shotgun (WGS) entry which is preliminary data.</text>
</comment>
<evidence type="ECO:0000256" key="5">
    <source>
        <dbReference type="ARBA" id="ARBA00022737"/>
    </source>
</evidence>
<evidence type="ECO:0000256" key="4">
    <source>
        <dbReference type="ARBA" id="ARBA00022729"/>
    </source>
</evidence>
<dbReference type="PANTHER" id="PTHR22702:SF1">
    <property type="entry name" value="PROTEASE-ASSOCIATED DOMAIN-CONTAINING PROTEIN 1"/>
    <property type="match status" value="1"/>
</dbReference>
<evidence type="ECO:0000313" key="16">
    <source>
        <dbReference type="Proteomes" id="UP001165065"/>
    </source>
</evidence>
<evidence type="ECO:0000256" key="8">
    <source>
        <dbReference type="ARBA" id="ARBA00023136"/>
    </source>
</evidence>
<dbReference type="InterPro" id="IPR003137">
    <property type="entry name" value="PA_domain"/>
</dbReference>
<dbReference type="Pfam" id="PF25011">
    <property type="entry name" value="VSR_TRX"/>
    <property type="match status" value="1"/>
</dbReference>
<sequence>MVFLKLAFSAAFLAINWSSVSAGDLDDTTTSRFQVEVPSHLFRDEGYRHREALFGGIPYGHEISQMVYYADSDLCEEQVDTRKGYPCTLESDGKCKKWESPFILMVDRGECMFVEKVRKAQIAGAAAVLIADNICTCDSQNANTCQSNPGEACEGVEPIMADDGSGGDITIPAFLLFKEDADTLKEVLVNQNGLVQVKMTWDTPAPDDRVEWEFWHSPTEETTKHFQSVFEADTKALGTHAFFTPHFAIWQRSQCIGNNVCDGLCTNGGRYCADDPDGPGSINGADVVIESLRRICIWNTHGTDGVGQKWWRYIKEFGETCDDVKYPERFPSPQDFSCATSAMKKAGIDHSAIESCMLQSGGTTSTGTNVLLDNEISALEQSGVFIFPAITINNKLMFGKIDNRNVFNAICAGFLDGTSPDICDKCEGCASSELEHCASSGVCSGGGGSGSGGKSGGGVSTGTLVFSLLFTVGIMGGAGFVYYRRQQAEMRDQVRGILAEYMPLDDDGLSTQLTSKGSGTSI</sequence>
<dbReference type="AlphaFoldDB" id="A0A9W7LEY8"/>
<dbReference type="Gene3D" id="3.50.30.30">
    <property type="match status" value="1"/>
</dbReference>
<dbReference type="Pfam" id="PF02225">
    <property type="entry name" value="PA"/>
    <property type="match status" value="1"/>
</dbReference>
<protein>
    <recommendedName>
        <fullName evidence="17">PA domain-containing protein</fullName>
    </recommendedName>
</protein>
<dbReference type="InterPro" id="IPR056858">
    <property type="entry name" value="VSR_TRX"/>
</dbReference>
<evidence type="ECO:0000256" key="9">
    <source>
        <dbReference type="ARBA" id="ARBA00023180"/>
    </source>
</evidence>
<accession>A0A9W7LEY8</accession>
<evidence type="ECO:0000313" key="15">
    <source>
        <dbReference type="EMBL" id="GMI48565.1"/>
    </source>
</evidence>
<evidence type="ECO:0000256" key="12">
    <source>
        <dbReference type="SAM" id="SignalP"/>
    </source>
</evidence>
<keyword evidence="16" id="KW-1185">Reference proteome</keyword>
<keyword evidence="9" id="KW-0325">Glycoprotein</keyword>
<evidence type="ECO:0000256" key="7">
    <source>
        <dbReference type="ARBA" id="ARBA00022989"/>
    </source>
</evidence>
<feature type="chain" id="PRO_5040744374" description="PA domain-containing protein" evidence="12">
    <location>
        <begin position="23"/>
        <end position="522"/>
    </location>
</feature>
<feature type="signal peptide" evidence="12">
    <location>
        <begin position="1"/>
        <end position="22"/>
    </location>
</feature>
<proteinExistence type="predicted"/>